<dbReference type="Gene3D" id="3.30.40.10">
    <property type="entry name" value="Zinc/RING finger domain, C3HC4 (zinc finger)"/>
    <property type="match status" value="1"/>
</dbReference>
<evidence type="ECO:0000256" key="4">
    <source>
        <dbReference type="ARBA" id="ARBA00022723"/>
    </source>
</evidence>
<dbReference type="SMART" id="SM00184">
    <property type="entry name" value="RING"/>
    <property type="match status" value="1"/>
</dbReference>
<evidence type="ECO:0000256" key="7">
    <source>
        <dbReference type="ARBA" id="ARBA00023015"/>
    </source>
</evidence>
<dbReference type="Proteomes" id="UP000834106">
    <property type="component" value="Chromosome 17"/>
</dbReference>
<name>A0AAD2E5N2_9LAMI</name>
<dbReference type="PROSITE" id="PS50089">
    <property type="entry name" value="ZF_RING_2"/>
    <property type="match status" value="1"/>
</dbReference>
<dbReference type="SUPFAM" id="SSF57850">
    <property type="entry name" value="RING/U-box"/>
    <property type="match status" value="1"/>
</dbReference>
<evidence type="ECO:0000256" key="2">
    <source>
        <dbReference type="ARBA" id="ARBA00012483"/>
    </source>
</evidence>
<evidence type="ECO:0000313" key="13">
    <source>
        <dbReference type="Proteomes" id="UP000834106"/>
    </source>
</evidence>
<evidence type="ECO:0000256" key="5">
    <source>
        <dbReference type="ARBA" id="ARBA00022771"/>
    </source>
</evidence>
<keyword evidence="7" id="KW-0805">Transcription regulation</keyword>
<sequence length="294" mass="34514">MTRSLLMDSYYGRSLSKRIAESVIGKSCPICLRHVEVRDAAVVIPCMHTYCILCIRRWSDLKRKCPLCNTDFDSWFYRINISTRKFEKEKLLPSGEGKRVNLTVRDDYVFRRRRTQIFQQRRVITRSREESSNGRSQVRPLPRQRSFGHESHEHPDIIAERVKQWRASIYEQRLQAVPLSSKTSLVQKMEGHHGIKQIILQKIEPWIRRELQAVLGDPDPTIIVHVATSIFISRHERKHGGFPEQVGIEDDFLAPLRPFIHEQTDMFWHELGCFAESSFSMETYDTVVEYKALD</sequence>
<dbReference type="Pfam" id="PF13639">
    <property type="entry name" value="zf-RING_2"/>
    <property type="match status" value="1"/>
</dbReference>
<dbReference type="InterPro" id="IPR013083">
    <property type="entry name" value="Znf_RING/FYVE/PHD"/>
</dbReference>
<dbReference type="EMBL" id="OU503052">
    <property type="protein sequence ID" value="CAI9779772.1"/>
    <property type="molecule type" value="Genomic_DNA"/>
</dbReference>
<dbReference type="PROSITE" id="PS00518">
    <property type="entry name" value="ZF_RING_1"/>
    <property type="match status" value="1"/>
</dbReference>
<dbReference type="AlphaFoldDB" id="A0AAD2E5N2"/>
<evidence type="ECO:0000259" key="11">
    <source>
        <dbReference type="PROSITE" id="PS50089"/>
    </source>
</evidence>
<reference evidence="12" key="1">
    <citation type="submission" date="2023-05" db="EMBL/GenBank/DDBJ databases">
        <authorList>
            <person name="Huff M."/>
        </authorList>
    </citation>
    <scope>NUCLEOTIDE SEQUENCE</scope>
</reference>
<evidence type="ECO:0000256" key="10">
    <source>
        <dbReference type="SAM" id="MobiDB-lite"/>
    </source>
</evidence>
<evidence type="ECO:0000256" key="3">
    <source>
        <dbReference type="ARBA" id="ARBA00022679"/>
    </source>
</evidence>
<dbReference type="PANTHER" id="PTHR46077">
    <property type="entry name" value="E3 UBIQUITIN-PROTEIN LIGASE TOPORS"/>
    <property type="match status" value="1"/>
</dbReference>
<keyword evidence="8" id="KW-0804">Transcription</keyword>
<keyword evidence="3" id="KW-0808">Transferase</keyword>
<dbReference type="EC" id="2.3.2.27" evidence="2"/>
<evidence type="ECO:0000256" key="9">
    <source>
        <dbReference type="PROSITE-ProRule" id="PRU00175"/>
    </source>
</evidence>
<dbReference type="GO" id="GO:0000209">
    <property type="term" value="P:protein polyubiquitination"/>
    <property type="evidence" value="ECO:0007669"/>
    <property type="project" value="TreeGrafter"/>
</dbReference>
<keyword evidence="4" id="KW-0479">Metal-binding</keyword>
<comment type="catalytic activity">
    <reaction evidence="1">
        <text>S-ubiquitinyl-[E2 ubiquitin-conjugating enzyme]-L-cysteine + [acceptor protein]-L-lysine = [E2 ubiquitin-conjugating enzyme]-L-cysteine + N(6)-ubiquitinyl-[acceptor protein]-L-lysine.</text>
        <dbReference type="EC" id="2.3.2.27"/>
    </reaction>
</comment>
<protein>
    <recommendedName>
        <fullName evidence="2">RING-type E3 ubiquitin transferase</fullName>
        <ecNumber evidence="2">2.3.2.27</ecNumber>
    </recommendedName>
</protein>
<proteinExistence type="predicted"/>
<dbReference type="InterPro" id="IPR017907">
    <property type="entry name" value="Znf_RING_CS"/>
</dbReference>
<dbReference type="GO" id="GO:0008270">
    <property type="term" value="F:zinc ion binding"/>
    <property type="evidence" value="ECO:0007669"/>
    <property type="project" value="UniProtKB-KW"/>
</dbReference>
<keyword evidence="13" id="KW-1185">Reference proteome</keyword>
<dbReference type="PANTHER" id="PTHR46077:SF1">
    <property type="entry name" value="TOP1 BINDING ARGININE_SERINE RICH PROTEIN, E3 UBIQUITIN LIGASE"/>
    <property type="match status" value="1"/>
</dbReference>
<organism evidence="12 13">
    <name type="scientific">Fraxinus pennsylvanica</name>
    <dbReference type="NCBI Taxonomy" id="56036"/>
    <lineage>
        <taxon>Eukaryota</taxon>
        <taxon>Viridiplantae</taxon>
        <taxon>Streptophyta</taxon>
        <taxon>Embryophyta</taxon>
        <taxon>Tracheophyta</taxon>
        <taxon>Spermatophyta</taxon>
        <taxon>Magnoliopsida</taxon>
        <taxon>eudicotyledons</taxon>
        <taxon>Gunneridae</taxon>
        <taxon>Pentapetalae</taxon>
        <taxon>asterids</taxon>
        <taxon>lamiids</taxon>
        <taxon>Lamiales</taxon>
        <taxon>Oleaceae</taxon>
        <taxon>Oleeae</taxon>
        <taxon>Fraxinus</taxon>
    </lineage>
</organism>
<feature type="region of interest" description="Disordered" evidence="10">
    <location>
        <begin position="124"/>
        <end position="153"/>
    </location>
</feature>
<keyword evidence="6" id="KW-0862">Zinc</keyword>
<evidence type="ECO:0000256" key="8">
    <source>
        <dbReference type="ARBA" id="ARBA00023163"/>
    </source>
</evidence>
<dbReference type="GO" id="GO:0061630">
    <property type="term" value="F:ubiquitin protein ligase activity"/>
    <property type="evidence" value="ECO:0007669"/>
    <property type="project" value="UniProtKB-EC"/>
</dbReference>
<accession>A0AAD2E5N2</accession>
<keyword evidence="5 9" id="KW-0863">Zinc-finger</keyword>
<feature type="domain" description="RING-type" evidence="11">
    <location>
        <begin position="28"/>
        <end position="69"/>
    </location>
</feature>
<dbReference type="InterPro" id="IPR001841">
    <property type="entry name" value="Znf_RING"/>
</dbReference>
<evidence type="ECO:0000256" key="1">
    <source>
        <dbReference type="ARBA" id="ARBA00000900"/>
    </source>
</evidence>
<gene>
    <name evidence="12" type="ORF">FPE_LOCUS27202</name>
</gene>
<evidence type="ECO:0000313" key="12">
    <source>
        <dbReference type="EMBL" id="CAI9779772.1"/>
    </source>
</evidence>
<evidence type="ECO:0000256" key="6">
    <source>
        <dbReference type="ARBA" id="ARBA00022833"/>
    </source>
</evidence>
<dbReference type="GO" id="GO:0006513">
    <property type="term" value="P:protein monoubiquitination"/>
    <property type="evidence" value="ECO:0007669"/>
    <property type="project" value="TreeGrafter"/>
</dbReference>